<evidence type="ECO:0000256" key="6">
    <source>
        <dbReference type="ARBA" id="ARBA00023239"/>
    </source>
</evidence>
<protein>
    <recommendedName>
        <fullName evidence="4 7">dTDP-glucose 4,6-dehydratase</fullName>
        <ecNumber evidence="4 7">4.2.1.46</ecNumber>
    </recommendedName>
</protein>
<evidence type="ECO:0000313" key="10">
    <source>
        <dbReference type="Proteomes" id="UP000265411"/>
    </source>
</evidence>
<dbReference type="InterPro" id="IPR005888">
    <property type="entry name" value="dTDP_Gluc_deHydtase"/>
</dbReference>
<dbReference type="Proteomes" id="UP000265411">
    <property type="component" value="Unassembled WGS sequence"/>
</dbReference>
<evidence type="ECO:0000259" key="8">
    <source>
        <dbReference type="Pfam" id="PF16363"/>
    </source>
</evidence>
<dbReference type="InterPro" id="IPR020904">
    <property type="entry name" value="Sc_DH/Rdtase_CS"/>
</dbReference>
<dbReference type="RefSeq" id="WP_235827179.1">
    <property type="nucleotide sequence ID" value="NZ_LMAZ01000001.1"/>
</dbReference>
<name>A0A395R8H4_9PSED</name>
<dbReference type="SUPFAM" id="SSF51735">
    <property type="entry name" value="NAD(P)-binding Rossmann-fold domains"/>
    <property type="match status" value="1"/>
</dbReference>
<sequence>MPASQHPSPLKLLITGGAGFIGSAVIRTLITSTAHQVLNVDKLTYAGNPESLAPVEQSPRYRFARQDIGDQTAMSALLHDFQPDIVMHLAAESHVDRSIDGPREFIQTNIVGTYSLLEACREYWLSLPAERRATFRFHHVSTDEVYGDLEGEHDLFTETTAYAPSSPYSASKAASDHLVRAWQRTFGLPVVVTNCSNNYGPYHFPEKLIPHMILNALQGKPLPVYGDGGQVRDWLYVEDHARALIEVATRGAVGETYNIGGHNEKRNIEVVDTLCQLLDELAADERPAGLASYRELITFVKDRPGHDRRYAIDASKIQRELGWTPQETFESGIRKTVEWYLLNRPWWQNVLSGSYQLGRLGHTQD</sequence>
<dbReference type="GO" id="GO:0008460">
    <property type="term" value="F:dTDP-glucose 4,6-dehydratase activity"/>
    <property type="evidence" value="ECO:0007669"/>
    <property type="project" value="UniProtKB-EC"/>
</dbReference>
<comment type="caution">
    <text evidence="9">The sequence shown here is derived from an EMBL/GenBank/DDBJ whole genome shotgun (WGS) entry which is preliminary data.</text>
</comment>
<evidence type="ECO:0000256" key="7">
    <source>
        <dbReference type="RuleBase" id="RU004473"/>
    </source>
</evidence>
<keyword evidence="10" id="KW-1185">Reference proteome</keyword>
<dbReference type="Gene3D" id="3.90.25.10">
    <property type="entry name" value="UDP-galactose 4-epimerase, domain 1"/>
    <property type="match status" value="1"/>
</dbReference>
<gene>
    <name evidence="9" type="ORF">ASB58_03220</name>
</gene>
<evidence type="ECO:0000256" key="4">
    <source>
        <dbReference type="ARBA" id="ARBA00011990"/>
    </source>
</evidence>
<keyword evidence="5" id="KW-0520">NAD</keyword>
<dbReference type="PROSITE" id="PS00061">
    <property type="entry name" value="ADH_SHORT"/>
    <property type="match status" value="1"/>
</dbReference>
<comment type="cofactor">
    <cofactor evidence="2 7">
        <name>NAD(+)</name>
        <dbReference type="ChEBI" id="CHEBI:57540"/>
    </cofactor>
</comment>
<keyword evidence="6 7" id="KW-0456">Lyase</keyword>
<dbReference type="AlphaFoldDB" id="A0A395R8H4"/>
<evidence type="ECO:0000256" key="2">
    <source>
        <dbReference type="ARBA" id="ARBA00001911"/>
    </source>
</evidence>
<proteinExistence type="inferred from homology"/>
<dbReference type="PANTHER" id="PTHR43000">
    <property type="entry name" value="DTDP-D-GLUCOSE 4,6-DEHYDRATASE-RELATED"/>
    <property type="match status" value="1"/>
</dbReference>
<dbReference type="Pfam" id="PF16363">
    <property type="entry name" value="GDP_Man_Dehyd"/>
    <property type="match status" value="1"/>
</dbReference>
<evidence type="ECO:0000256" key="3">
    <source>
        <dbReference type="ARBA" id="ARBA00008178"/>
    </source>
</evidence>
<dbReference type="InterPro" id="IPR016040">
    <property type="entry name" value="NAD(P)-bd_dom"/>
</dbReference>
<evidence type="ECO:0000313" key="9">
    <source>
        <dbReference type="EMBL" id="RGP56396.1"/>
    </source>
</evidence>
<dbReference type="GO" id="GO:0009225">
    <property type="term" value="P:nucleotide-sugar metabolic process"/>
    <property type="evidence" value="ECO:0007669"/>
    <property type="project" value="InterPro"/>
</dbReference>
<comment type="similarity">
    <text evidence="3 7">Belongs to the NAD(P)-dependent epimerase/dehydratase family. dTDP-glucose dehydratase subfamily.</text>
</comment>
<comment type="catalytic activity">
    <reaction evidence="1 7">
        <text>dTDP-alpha-D-glucose = dTDP-4-dehydro-6-deoxy-alpha-D-glucose + H2O</text>
        <dbReference type="Rhea" id="RHEA:17221"/>
        <dbReference type="ChEBI" id="CHEBI:15377"/>
        <dbReference type="ChEBI" id="CHEBI:57477"/>
        <dbReference type="ChEBI" id="CHEBI:57649"/>
        <dbReference type="EC" id="4.2.1.46"/>
    </reaction>
</comment>
<dbReference type="Gene3D" id="3.40.50.720">
    <property type="entry name" value="NAD(P)-binding Rossmann-like Domain"/>
    <property type="match status" value="1"/>
</dbReference>
<feature type="domain" description="NAD(P)-binding" evidence="8">
    <location>
        <begin position="13"/>
        <end position="336"/>
    </location>
</feature>
<organism evidence="9 10">
    <name type="scientific">Pseudomonas abyssi</name>
    <dbReference type="NCBI Taxonomy" id="170540"/>
    <lineage>
        <taxon>Bacteria</taxon>
        <taxon>Pseudomonadati</taxon>
        <taxon>Pseudomonadota</taxon>
        <taxon>Gammaproteobacteria</taxon>
        <taxon>Pseudomonadales</taxon>
        <taxon>Pseudomonadaceae</taxon>
        <taxon>Pseudomonas</taxon>
    </lineage>
</organism>
<dbReference type="EC" id="4.2.1.46" evidence="4 7"/>
<evidence type="ECO:0000256" key="1">
    <source>
        <dbReference type="ARBA" id="ARBA00001539"/>
    </source>
</evidence>
<dbReference type="EMBL" id="LMAZ01000001">
    <property type="protein sequence ID" value="RGP56396.1"/>
    <property type="molecule type" value="Genomic_DNA"/>
</dbReference>
<evidence type="ECO:0000256" key="5">
    <source>
        <dbReference type="ARBA" id="ARBA00023027"/>
    </source>
</evidence>
<dbReference type="CDD" id="cd05246">
    <property type="entry name" value="dTDP_GD_SDR_e"/>
    <property type="match status" value="1"/>
</dbReference>
<reference evidence="9 10" key="1">
    <citation type="journal article" date="2018" name="Syst. Appl. Microbiol.">
        <title>Pseudomonas gallaeciensis sp. nov., isolated from crude-oil-contaminated intertidal sand samples after the Prestige oil spill.</title>
        <authorList>
            <person name="Mulet M."/>
            <person name="Sanchez D."/>
            <person name="Rodriguez A.C."/>
            <person name="Nogales B."/>
            <person name="Bosch R."/>
            <person name="Busquets A."/>
            <person name="Gomila M."/>
            <person name="Lalucat J."/>
            <person name="Garcia-Valdes E."/>
        </authorList>
    </citation>
    <scope>NUCLEOTIDE SEQUENCE [LARGE SCALE GENOMIC DNA]</scope>
    <source>
        <strain evidence="9 10">V113</strain>
    </source>
</reference>
<dbReference type="InterPro" id="IPR036291">
    <property type="entry name" value="NAD(P)-bd_dom_sf"/>
</dbReference>
<dbReference type="NCBIfam" id="TIGR01181">
    <property type="entry name" value="dTDP_gluc_dehyt"/>
    <property type="match status" value="1"/>
</dbReference>
<accession>A0A395R8H4</accession>